<evidence type="ECO:0000313" key="2">
    <source>
        <dbReference type="Proteomes" id="UP001205843"/>
    </source>
</evidence>
<protein>
    <submittedName>
        <fullName evidence="1">Phosphohistidine phosphatase SixA</fullName>
    </submittedName>
</protein>
<gene>
    <name evidence="1" type="ORF">J2T57_003184</name>
</gene>
<dbReference type="CDD" id="cd07040">
    <property type="entry name" value="HP"/>
    <property type="match status" value="1"/>
</dbReference>
<reference evidence="1" key="1">
    <citation type="submission" date="2022-03" db="EMBL/GenBank/DDBJ databases">
        <title>Genomic Encyclopedia of Type Strains, Phase III (KMG-III): the genomes of soil and plant-associated and newly described type strains.</title>
        <authorList>
            <person name="Whitman W."/>
        </authorList>
    </citation>
    <scope>NUCLEOTIDE SEQUENCE</scope>
    <source>
        <strain evidence="1">ANL 6-2</strain>
    </source>
</reference>
<keyword evidence="2" id="KW-1185">Reference proteome</keyword>
<dbReference type="SUPFAM" id="SSF53254">
    <property type="entry name" value="Phosphoglycerate mutase-like"/>
    <property type="match status" value="1"/>
</dbReference>
<proteinExistence type="predicted"/>
<dbReference type="Gene3D" id="3.40.50.1240">
    <property type="entry name" value="Phosphoglycerate mutase-like"/>
    <property type="match status" value="1"/>
</dbReference>
<evidence type="ECO:0000313" key="1">
    <source>
        <dbReference type="EMBL" id="MCP1676029.1"/>
    </source>
</evidence>
<dbReference type="InterPro" id="IPR029033">
    <property type="entry name" value="His_PPase_superfam"/>
</dbReference>
<dbReference type="AlphaFoldDB" id="A0AAE3G5J0"/>
<organism evidence="1 2">
    <name type="scientific">Natronocella acetinitrilica</name>
    <dbReference type="NCBI Taxonomy" id="414046"/>
    <lineage>
        <taxon>Bacteria</taxon>
        <taxon>Pseudomonadati</taxon>
        <taxon>Pseudomonadota</taxon>
        <taxon>Gammaproteobacteria</taxon>
        <taxon>Chromatiales</taxon>
        <taxon>Ectothiorhodospiraceae</taxon>
        <taxon>Natronocella</taxon>
    </lineage>
</organism>
<dbReference type="Proteomes" id="UP001205843">
    <property type="component" value="Unassembled WGS sequence"/>
</dbReference>
<dbReference type="EMBL" id="JALJXV010000007">
    <property type="protein sequence ID" value="MCP1676029.1"/>
    <property type="molecule type" value="Genomic_DNA"/>
</dbReference>
<accession>A0AAE3G5J0</accession>
<comment type="caution">
    <text evidence="1">The sequence shown here is derived from an EMBL/GenBank/DDBJ whole genome shotgun (WGS) entry which is preliminary data.</text>
</comment>
<sequence>MLLGVLLALGLATAMGSDLRAVTPDDSEGAALVDRLRDGGLVLYFRHADTTDMACDSTYRIGERDGQRNISPHGEEQSRGIGATMADLGIPLADPILAGPVYRARDTAELAFGAERVEIVDGLLADDYAGGRLRWVLDEHRRLMNQQPLSGLNQVLVGHRTPAIMVLGPAVGGRIFPEGAALVLQPQDGTLPEILGILLFAPYAGDGFHRC</sequence>
<name>A0AAE3G5J0_9GAMM</name>